<dbReference type="Proteomes" id="UP000292003">
    <property type="component" value="Unassembled WGS sequence"/>
</dbReference>
<dbReference type="GO" id="GO:0004175">
    <property type="term" value="F:endopeptidase activity"/>
    <property type="evidence" value="ECO:0007669"/>
    <property type="project" value="UniProtKB-ARBA"/>
</dbReference>
<gene>
    <name evidence="3" type="ORF">EWH70_19920</name>
</gene>
<evidence type="ECO:0000313" key="3">
    <source>
        <dbReference type="EMBL" id="RZQ62518.1"/>
    </source>
</evidence>
<proteinExistence type="predicted"/>
<dbReference type="GO" id="GO:0080120">
    <property type="term" value="P:CAAX-box protein maturation"/>
    <property type="evidence" value="ECO:0007669"/>
    <property type="project" value="UniProtKB-ARBA"/>
</dbReference>
<feature type="transmembrane region" description="Helical" evidence="1">
    <location>
        <begin position="119"/>
        <end position="152"/>
    </location>
</feature>
<feature type="domain" description="CAAX prenyl protease 2/Lysostaphin resistance protein A-like" evidence="2">
    <location>
        <begin position="108"/>
        <end position="191"/>
    </location>
</feature>
<dbReference type="EMBL" id="SFCC01000009">
    <property type="protein sequence ID" value="RZQ62518.1"/>
    <property type="molecule type" value="Genomic_DNA"/>
</dbReference>
<organism evidence="3 4">
    <name type="scientific">Amycolatopsis suaedae</name>
    <dbReference type="NCBI Taxonomy" id="2510978"/>
    <lineage>
        <taxon>Bacteria</taxon>
        <taxon>Bacillati</taxon>
        <taxon>Actinomycetota</taxon>
        <taxon>Actinomycetes</taxon>
        <taxon>Pseudonocardiales</taxon>
        <taxon>Pseudonocardiaceae</taxon>
        <taxon>Amycolatopsis</taxon>
    </lineage>
</organism>
<dbReference type="AlphaFoldDB" id="A0A4Q7J6J8"/>
<protein>
    <submittedName>
        <fullName evidence="3">CPBP family intramembrane metalloprotease</fullName>
    </submittedName>
</protein>
<sequence>MAVLLVVLAAHLALPWVLARLARRSGERRAVAVLRQHGTAVYGYATTVLGTLALIVLSGQTAVPWWQNWPVSVAAAGIGVVLPLLSARLAGKPLRPFARPLPPAGELVPMVTGVAAEEVLWRLAAVTVAVHFGLPLAVAVVLAVAAFAVLHVPASGPRAVPYQTVFGLLLTGIALTGGLLAALVCHLAHNLTLACARKLVPARKRAKVAGVPPSSSW</sequence>
<dbReference type="GO" id="GO:0006508">
    <property type="term" value="P:proteolysis"/>
    <property type="evidence" value="ECO:0007669"/>
    <property type="project" value="UniProtKB-KW"/>
</dbReference>
<dbReference type="Pfam" id="PF02517">
    <property type="entry name" value="Rce1-like"/>
    <property type="match status" value="1"/>
</dbReference>
<evidence type="ECO:0000256" key="1">
    <source>
        <dbReference type="SAM" id="Phobius"/>
    </source>
</evidence>
<keyword evidence="3" id="KW-0378">Hydrolase</keyword>
<keyword evidence="3" id="KW-0482">Metalloprotease</keyword>
<keyword evidence="1" id="KW-0472">Membrane</keyword>
<reference evidence="3 4" key="1">
    <citation type="submission" date="2019-02" db="EMBL/GenBank/DDBJ databases">
        <title>Draft genome sequence of Amycolatopsis sp. 8-3EHSu isolated from roots of Suaeda maritima.</title>
        <authorList>
            <person name="Duangmal K."/>
            <person name="Chantavorakit T."/>
        </authorList>
    </citation>
    <scope>NUCLEOTIDE SEQUENCE [LARGE SCALE GENOMIC DNA]</scope>
    <source>
        <strain evidence="3 4">8-3EHSu</strain>
    </source>
</reference>
<dbReference type="GO" id="GO:0008237">
    <property type="term" value="F:metallopeptidase activity"/>
    <property type="evidence" value="ECO:0007669"/>
    <property type="project" value="UniProtKB-KW"/>
</dbReference>
<name>A0A4Q7J6J8_9PSEU</name>
<evidence type="ECO:0000259" key="2">
    <source>
        <dbReference type="Pfam" id="PF02517"/>
    </source>
</evidence>
<feature type="transmembrane region" description="Helical" evidence="1">
    <location>
        <begin position="69"/>
        <end position="90"/>
    </location>
</feature>
<keyword evidence="1" id="KW-1133">Transmembrane helix</keyword>
<dbReference type="InterPro" id="IPR003675">
    <property type="entry name" value="Rce1/LyrA-like_dom"/>
</dbReference>
<feature type="transmembrane region" description="Helical" evidence="1">
    <location>
        <begin position="39"/>
        <end position="57"/>
    </location>
</feature>
<feature type="transmembrane region" description="Helical" evidence="1">
    <location>
        <begin position="164"/>
        <end position="189"/>
    </location>
</feature>
<dbReference type="RefSeq" id="WP_130476946.1">
    <property type="nucleotide sequence ID" value="NZ_SFCC01000009.1"/>
</dbReference>
<comment type="caution">
    <text evidence="3">The sequence shown here is derived from an EMBL/GenBank/DDBJ whole genome shotgun (WGS) entry which is preliminary data.</text>
</comment>
<accession>A0A4Q7J6J8</accession>
<evidence type="ECO:0000313" key="4">
    <source>
        <dbReference type="Proteomes" id="UP000292003"/>
    </source>
</evidence>
<keyword evidence="1" id="KW-0812">Transmembrane</keyword>
<keyword evidence="4" id="KW-1185">Reference proteome</keyword>
<keyword evidence="3" id="KW-0645">Protease</keyword>